<dbReference type="InterPro" id="IPR058245">
    <property type="entry name" value="NreC/VraR/RcsB-like_REC"/>
</dbReference>
<proteinExistence type="predicted"/>
<protein>
    <submittedName>
        <fullName evidence="3">Response regulator</fullName>
    </submittedName>
</protein>
<evidence type="ECO:0000313" key="3">
    <source>
        <dbReference type="EMBL" id="QHN38467.1"/>
    </source>
</evidence>
<dbReference type="InterPro" id="IPR011006">
    <property type="entry name" value="CheY-like_superfamily"/>
</dbReference>
<dbReference type="GO" id="GO:0006355">
    <property type="term" value="P:regulation of DNA-templated transcription"/>
    <property type="evidence" value="ECO:0007669"/>
    <property type="project" value="InterPro"/>
</dbReference>
<dbReference type="EMBL" id="CP045810">
    <property type="protein sequence ID" value="QHN38467.1"/>
    <property type="molecule type" value="Genomic_DNA"/>
</dbReference>
<dbReference type="SMART" id="SM00421">
    <property type="entry name" value="HTH_LUXR"/>
    <property type="match status" value="1"/>
</dbReference>
<dbReference type="PROSITE" id="PS50043">
    <property type="entry name" value="HTH_LUXR_2"/>
    <property type="match status" value="1"/>
</dbReference>
<dbReference type="AlphaFoldDB" id="A0A857LJX6"/>
<organism evidence="3">
    <name type="scientific">Gordonia amarae</name>
    <dbReference type="NCBI Taxonomy" id="36821"/>
    <lineage>
        <taxon>Bacteria</taxon>
        <taxon>Bacillati</taxon>
        <taxon>Actinomycetota</taxon>
        <taxon>Actinomycetes</taxon>
        <taxon>Mycobacteriales</taxon>
        <taxon>Gordoniaceae</taxon>
        <taxon>Gordonia</taxon>
    </lineage>
</organism>
<dbReference type="Pfam" id="PF00196">
    <property type="entry name" value="GerE"/>
    <property type="match status" value="1"/>
</dbReference>
<dbReference type="InterPro" id="IPR016032">
    <property type="entry name" value="Sig_transdc_resp-reg_C-effctor"/>
</dbReference>
<dbReference type="InterPro" id="IPR001789">
    <property type="entry name" value="Sig_transdc_resp-reg_receiver"/>
</dbReference>
<dbReference type="RefSeq" id="WP_005188258.1">
    <property type="nucleotide sequence ID" value="NZ_CP045804.1"/>
</dbReference>
<dbReference type="PANTHER" id="PTHR43214">
    <property type="entry name" value="TWO-COMPONENT RESPONSE REGULATOR"/>
    <property type="match status" value="1"/>
</dbReference>
<dbReference type="InterPro" id="IPR000792">
    <property type="entry name" value="Tscrpt_reg_LuxR_C"/>
</dbReference>
<name>A0A857LJX6_9ACTN</name>
<evidence type="ECO:0000256" key="1">
    <source>
        <dbReference type="ARBA" id="ARBA00022553"/>
    </source>
</evidence>
<dbReference type="PRINTS" id="PR00038">
    <property type="entry name" value="HTHLUXR"/>
</dbReference>
<keyword evidence="2" id="KW-0238">DNA-binding</keyword>
<dbReference type="PANTHER" id="PTHR43214:SF44">
    <property type="entry name" value="TWO-COMPONENT RESPONSE REGULATOR"/>
    <property type="match status" value="1"/>
</dbReference>
<keyword evidence="1" id="KW-0597">Phosphoprotein</keyword>
<dbReference type="SMART" id="SM00448">
    <property type="entry name" value="REC"/>
    <property type="match status" value="1"/>
</dbReference>
<dbReference type="SUPFAM" id="SSF46894">
    <property type="entry name" value="C-terminal effector domain of the bipartite response regulators"/>
    <property type="match status" value="1"/>
</dbReference>
<dbReference type="Gene3D" id="1.10.10.10">
    <property type="entry name" value="Winged helix-like DNA-binding domain superfamily/Winged helix DNA-binding domain"/>
    <property type="match status" value="1"/>
</dbReference>
<sequence>MTACRIGIVEDHTVVITGLRQLLDGEPGLDIVAAAPTVGELLDTGQGIDMAILDLRLPDGSSPAANVADLHAAGITRVLVFTSGEEPYLVRTAARAGVLGVVNKAERDAVIVDAIRTACRGEMVRSLDWAMAVDGDTEFTAAALSPRQREVLSLYASGESAARVAALTELSTDTVNDYLGRIRQKYAELGRPASTKTDLYRRALEDGWLPFPRRRRK</sequence>
<gene>
    <name evidence="3" type="ORF">GII30_04085</name>
</gene>
<dbReference type="PROSITE" id="PS00622">
    <property type="entry name" value="HTH_LUXR_1"/>
    <property type="match status" value="1"/>
</dbReference>
<accession>A0A857LJX6</accession>
<evidence type="ECO:0000256" key="2">
    <source>
        <dbReference type="ARBA" id="ARBA00023125"/>
    </source>
</evidence>
<dbReference type="SUPFAM" id="SSF52172">
    <property type="entry name" value="CheY-like"/>
    <property type="match status" value="1"/>
</dbReference>
<dbReference type="GO" id="GO:0000160">
    <property type="term" value="P:phosphorelay signal transduction system"/>
    <property type="evidence" value="ECO:0007669"/>
    <property type="project" value="InterPro"/>
</dbReference>
<reference evidence="3" key="1">
    <citation type="journal article" date="2021" name="Nat. Microbiol.">
        <title>Cocultivation of an ultrasmall environmental parasitic bacterium with lytic ability against bacteria associated with wastewater foams.</title>
        <authorList>
            <person name="Batinovic S."/>
            <person name="Rose J.J.A."/>
            <person name="Ratcliffe J."/>
            <person name="Seviour R.J."/>
            <person name="Petrovski S."/>
        </authorList>
    </citation>
    <scope>NUCLEOTIDE SEQUENCE</scope>
    <source>
        <strain evidence="3">CON44</strain>
    </source>
</reference>
<dbReference type="CDD" id="cd06170">
    <property type="entry name" value="LuxR_C_like"/>
    <property type="match status" value="1"/>
</dbReference>
<dbReference type="InterPro" id="IPR036388">
    <property type="entry name" value="WH-like_DNA-bd_sf"/>
</dbReference>
<dbReference type="Pfam" id="PF00072">
    <property type="entry name" value="Response_reg"/>
    <property type="match status" value="1"/>
</dbReference>
<dbReference type="PROSITE" id="PS50110">
    <property type="entry name" value="RESPONSE_REGULATORY"/>
    <property type="match status" value="1"/>
</dbReference>
<dbReference type="Gene3D" id="3.40.50.2300">
    <property type="match status" value="1"/>
</dbReference>
<dbReference type="GO" id="GO:0003677">
    <property type="term" value="F:DNA binding"/>
    <property type="evidence" value="ECO:0007669"/>
    <property type="project" value="UniProtKB-KW"/>
</dbReference>
<dbReference type="InterPro" id="IPR039420">
    <property type="entry name" value="WalR-like"/>
</dbReference>
<dbReference type="CDD" id="cd17535">
    <property type="entry name" value="REC_NarL-like"/>
    <property type="match status" value="1"/>
</dbReference>